<feature type="binding site" evidence="1">
    <location>
        <position position="215"/>
    </location>
    <ligand>
        <name>Mg(2+)</name>
        <dbReference type="ChEBI" id="CHEBI:18420"/>
        <label>1</label>
    </ligand>
</feature>
<dbReference type="AlphaFoldDB" id="A0A432X9V5"/>
<keyword evidence="1" id="KW-0479">Metal-binding</keyword>
<name>A0A432X9V5_9GAMM</name>
<dbReference type="Proteomes" id="UP000286976">
    <property type="component" value="Unassembled WGS sequence"/>
</dbReference>
<dbReference type="Gene3D" id="1.10.4080.10">
    <property type="entry name" value="ADP-ribosylation/Crystallin J1"/>
    <property type="match status" value="1"/>
</dbReference>
<feature type="binding site" evidence="1">
    <location>
        <position position="39"/>
    </location>
    <ligand>
        <name>Mg(2+)</name>
        <dbReference type="ChEBI" id="CHEBI:18420"/>
        <label>1</label>
    </ligand>
</feature>
<evidence type="ECO:0000256" key="1">
    <source>
        <dbReference type="PIRSR" id="PIRSR605502-1"/>
    </source>
</evidence>
<accession>A0A432X9V5</accession>
<reference evidence="2 3" key="1">
    <citation type="journal article" date="2011" name="Front. Microbiol.">
        <title>Genomic signatures of strain selection and enhancement in Bacillus atrophaeus var. globigii, a historical biowarfare simulant.</title>
        <authorList>
            <person name="Gibbons H.S."/>
            <person name="Broomall S.M."/>
            <person name="McNew L.A."/>
            <person name="Daligault H."/>
            <person name="Chapman C."/>
            <person name="Bruce D."/>
            <person name="Karavis M."/>
            <person name="Krepps M."/>
            <person name="McGregor P.A."/>
            <person name="Hong C."/>
            <person name="Park K.H."/>
            <person name="Akmal A."/>
            <person name="Feldman A."/>
            <person name="Lin J.S."/>
            <person name="Chang W.E."/>
            <person name="Higgs B.W."/>
            <person name="Demirev P."/>
            <person name="Lindquist J."/>
            <person name="Liem A."/>
            <person name="Fochler E."/>
            <person name="Read T.D."/>
            <person name="Tapia R."/>
            <person name="Johnson S."/>
            <person name="Bishop-Lilly K.A."/>
            <person name="Detter C."/>
            <person name="Han C."/>
            <person name="Sozhamannan S."/>
            <person name="Rosenzweig C.N."/>
            <person name="Skowronski E.W."/>
        </authorList>
    </citation>
    <scope>NUCLEOTIDE SEQUENCE [LARGE SCALE GENOMIC DNA]</scope>
    <source>
        <strain evidence="2 3">AIT1</strain>
    </source>
</reference>
<comment type="cofactor">
    <cofactor evidence="1">
        <name>Mg(2+)</name>
        <dbReference type="ChEBI" id="CHEBI:18420"/>
    </cofactor>
    <text evidence="1">Binds 2 magnesium ions per subunit.</text>
</comment>
<evidence type="ECO:0000313" key="3">
    <source>
        <dbReference type="Proteomes" id="UP000286976"/>
    </source>
</evidence>
<dbReference type="GO" id="GO:0046872">
    <property type="term" value="F:metal ion binding"/>
    <property type="evidence" value="ECO:0007669"/>
    <property type="project" value="UniProtKB-KW"/>
</dbReference>
<dbReference type="InterPro" id="IPR036705">
    <property type="entry name" value="Ribosyl_crysJ1_sf"/>
</dbReference>
<evidence type="ECO:0000313" key="2">
    <source>
        <dbReference type="EMBL" id="RUO44104.1"/>
    </source>
</evidence>
<feature type="binding site" evidence="1">
    <location>
        <position position="213"/>
    </location>
    <ligand>
        <name>Mg(2+)</name>
        <dbReference type="ChEBI" id="CHEBI:18420"/>
        <label>1</label>
    </ligand>
</feature>
<feature type="binding site" evidence="1">
    <location>
        <position position="41"/>
    </location>
    <ligand>
        <name>Mg(2+)</name>
        <dbReference type="ChEBI" id="CHEBI:18420"/>
        <label>1</label>
    </ligand>
</feature>
<comment type="caution">
    <text evidence="2">The sequence shown here is derived from an EMBL/GenBank/DDBJ whole genome shotgun (WGS) entry which is preliminary data.</text>
</comment>
<keyword evidence="1" id="KW-0460">Magnesium</keyword>
<feature type="binding site" evidence="1">
    <location>
        <position position="216"/>
    </location>
    <ligand>
        <name>Mg(2+)</name>
        <dbReference type="ChEBI" id="CHEBI:18420"/>
        <label>1</label>
    </ligand>
</feature>
<feature type="binding site" evidence="1">
    <location>
        <position position="40"/>
    </location>
    <ligand>
        <name>Mg(2+)</name>
        <dbReference type="ChEBI" id="CHEBI:18420"/>
        <label>1</label>
    </ligand>
</feature>
<keyword evidence="3" id="KW-1185">Reference proteome</keyword>
<dbReference type="Pfam" id="PF03747">
    <property type="entry name" value="ADP_ribosyl_GH"/>
    <property type="match status" value="1"/>
</dbReference>
<dbReference type="SUPFAM" id="SSF101478">
    <property type="entry name" value="ADP-ribosylglycohydrolase"/>
    <property type="match status" value="1"/>
</dbReference>
<gene>
    <name evidence="2" type="ORF">CWE15_02735</name>
</gene>
<protein>
    <recommendedName>
        <fullName evidence="4">ADP-ribosylglycohydrolase</fullName>
    </recommendedName>
</protein>
<organism evidence="2 3">
    <name type="scientific">Aliidiomarina taiwanensis</name>
    <dbReference type="NCBI Taxonomy" id="946228"/>
    <lineage>
        <taxon>Bacteria</taxon>
        <taxon>Pseudomonadati</taxon>
        <taxon>Pseudomonadota</taxon>
        <taxon>Gammaproteobacteria</taxon>
        <taxon>Alteromonadales</taxon>
        <taxon>Idiomarinaceae</taxon>
        <taxon>Aliidiomarina</taxon>
    </lineage>
</organism>
<sequence length="266" mass="28847">MFMQTITGAILGDFVGSVYEAAGIKGMMLPLVLTTSHITDDSMMTLATYWALTKEQSFAPWLKYACTQYPQVGFGATMEQWAAGESPVYLNANSNGAAIRISPIASLDTDLHTVLALVEENAALTHTGEDAITGARALAEAIYLARQGISKDTIRSTIERTYAYSLDYDIDALFHHFEFTTAAAETVPVAICLGLIARDPIHCLRLGLHVGGDTDSITSMATALAASFPGAHLPTEETQRLLSYLALHYPEFVRVESPLQVPLYTH</sequence>
<dbReference type="EMBL" id="PIPQ01000001">
    <property type="protein sequence ID" value="RUO44104.1"/>
    <property type="molecule type" value="Genomic_DNA"/>
</dbReference>
<dbReference type="InterPro" id="IPR005502">
    <property type="entry name" value="Ribosyl_crysJ1"/>
</dbReference>
<evidence type="ECO:0008006" key="4">
    <source>
        <dbReference type="Google" id="ProtNLM"/>
    </source>
</evidence>
<proteinExistence type="predicted"/>